<evidence type="ECO:0000313" key="2">
    <source>
        <dbReference type="Proteomes" id="UP000244005"/>
    </source>
</evidence>
<dbReference type="EMBL" id="KZ772705">
    <property type="protein sequence ID" value="PTQ41667.1"/>
    <property type="molecule type" value="Genomic_DNA"/>
</dbReference>
<evidence type="ECO:0000313" key="1">
    <source>
        <dbReference type="EMBL" id="PTQ41667.1"/>
    </source>
</evidence>
<organism evidence="1 2">
    <name type="scientific">Marchantia polymorpha</name>
    <name type="common">Common liverwort</name>
    <name type="synonym">Marchantia aquatica</name>
    <dbReference type="NCBI Taxonomy" id="3197"/>
    <lineage>
        <taxon>Eukaryota</taxon>
        <taxon>Viridiplantae</taxon>
        <taxon>Streptophyta</taxon>
        <taxon>Embryophyta</taxon>
        <taxon>Marchantiophyta</taxon>
        <taxon>Marchantiopsida</taxon>
        <taxon>Marchantiidae</taxon>
        <taxon>Marchantiales</taxon>
        <taxon>Marchantiaceae</taxon>
        <taxon>Marchantia</taxon>
    </lineage>
</organism>
<dbReference type="Proteomes" id="UP000244005">
    <property type="component" value="Unassembled WGS sequence"/>
</dbReference>
<sequence>MSLGFSQSERETGRMCSVHNNQLLKLGVLCFPSGRHERIESTSCRDLRRRTVSRRGTEADRAGTIVNVALVVHQMHPVLPSLSVIQGLSFHHMAATRRRRNKILQYSGHD</sequence>
<accession>A0A2R6X6E8</accession>
<proteinExistence type="predicted"/>
<protein>
    <submittedName>
        <fullName evidence="1">Uncharacterized protein</fullName>
    </submittedName>
</protein>
<name>A0A2R6X6E8_MARPO</name>
<reference evidence="2" key="1">
    <citation type="journal article" date="2017" name="Cell">
        <title>Insights into land plant evolution garnered from the Marchantia polymorpha genome.</title>
        <authorList>
            <person name="Bowman J.L."/>
            <person name="Kohchi T."/>
            <person name="Yamato K.T."/>
            <person name="Jenkins J."/>
            <person name="Shu S."/>
            <person name="Ishizaki K."/>
            <person name="Yamaoka S."/>
            <person name="Nishihama R."/>
            <person name="Nakamura Y."/>
            <person name="Berger F."/>
            <person name="Adam C."/>
            <person name="Aki S.S."/>
            <person name="Althoff F."/>
            <person name="Araki T."/>
            <person name="Arteaga-Vazquez M.A."/>
            <person name="Balasubrmanian S."/>
            <person name="Barry K."/>
            <person name="Bauer D."/>
            <person name="Boehm C.R."/>
            <person name="Briginshaw L."/>
            <person name="Caballero-Perez J."/>
            <person name="Catarino B."/>
            <person name="Chen F."/>
            <person name="Chiyoda S."/>
            <person name="Chovatia M."/>
            <person name="Davies K.M."/>
            <person name="Delmans M."/>
            <person name="Demura T."/>
            <person name="Dierschke T."/>
            <person name="Dolan L."/>
            <person name="Dorantes-Acosta A.E."/>
            <person name="Eklund D.M."/>
            <person name="Florent S.N."/>
            <person name="Flores-Sandoval E."/>
            <person name="Fujiyama A."/>
            <person name="Fukuzawa H."/>
            <person name="Galik B."/>
            <person name="Grimanelli D."/>
            <person name="Grimwood J."/>
            <person name="Grossniklaus U."/>
            <person name="Hamada T."/>
            <person name="Haseloff J."/>
            <person name="Hetherington A.J."/>
            <person name="Higo A."/>
            <person name="Hirakawa Y."/>
            <person name="Hundley H.N."/>
            <person name="Ikeda Y."/>
            <person name="Inoue K."/>
            <person name="Inoue S.I."/>
            <person name="Ishida S."/>
            <person name="Jia Q."/>
            <person name="Kakita M."/>
            <person name="Kanazawa T."/>
            <person name="Kawai Y."/>
            <person name="Kawashima T."/>
            <person name="Kennedy M."/>
            <person name="Kinose K."/>
            <person name="Kinoshita T."/>
            <person name="Kohara Y."/>
            <person name="Koide E."/>
            <person name="Komatsu K."/>
            <person name="Kopischke S."/>
            <person name="Kubo M."/>
            <person name="Kyozuka J."/>
            <person name="Lagercrantz U."/>
            <person name="Lin S.S."/>
            <person name="Lindquist E."/>
            <person name="Lipzen A.M."/>
            <person name="Lu C.W."/>
            <person name="De Luna E."/>
            <person name="Martienssen R.A."/>
            <person name="Minamino N."/>
            <person name="Mizutani M."/>
            <person name="Mizutani M."/>
            <person name="Mochizuki N."/>
            <person name="Monte I."/>
            <person name="Mosher R."/>
            <person name="Nagasaki H."/>
            <person name="Nakagami H."/>
            <person name="Naramoto S."/>
            <person name="Nishitani K."/>
            <person name="Ohtani M."/>
            <person name="Okamoto T."/>
            <person name="Okumura M."/>
            <person name="Phillips J."/>
            <person name="Pollak B."/>
            <person name="Reinders A."/>
            <person name="Rovekamp M."/>
            <person name="Sano R."/>
            <person name="Sawa S."/>
            <person name="Schmid M.W."/>
            <person name="Shirakawa M."/>
            <person name="Solano R."/>
            <person name="Spunde A."/>
            <person name="Suetsugu N."/>
            <person name="Sugano S."/>
            <person name="Sugiyama A."/>
            <person name="Sun R."/>
            <person name="Suzuki Y."/>
            <person name="Takenaka M."/>
            <person name="Takezawa D."/>
            <person name="Tomogane H."/>
            <person name="Tsuzuki M."/>
            <person name="Ueda T."/>
            <person name="Umeda M."/>
            <person name="Ward J.M."/>
            <person name="Watanabe Y."/>
            <person name="Yazaki K."/>
            <person name="Yokoyama R."/>
            <person name="Yoshitake Y."/>
            <person name="Yotsui I."/>
            <person name="Zachgo S."/>
            <person name="Schmutz J."/>
        </authorList>
    </citation>
    <scope>NUCLEOTIDE SEQUENCE [LARGE SCALE GENOMIC DNA]</scope>
    <source>
        <strain evidence="2">Tak-1</strain>
    </source>
</reference>
<keyword evidence="2" id="KW-1185">Reference proteome</keyword>
<dbReference type="AlphaFoldDB" id="A0A2R6X6E8"/>
<gene>
    <name evidence="1" type="ORF">MARPO_0033s0076</name>
</gene>